<proteinExistence type="inferred from homology"/>
<organism evidence="3 4">
    <name type="scientific">Caerostris extrusa</name>
    <name type="common">Bark spider</name>
    <name type="synonym">Caerostris bankana</name>
    <dbReference type="NCBI Taxonomy" id="172846"/>
    <lineage>
        <taxon>Eukaryota</taxon>
        <taxon>Metazoa</taxon>
        <taxon>Ecdysozoa</taxon>
        <taxon>Arthropoda</taxon>
        <taxon>Chelicerata</taxon>
        <taxon>Arachnida</taxon>
        <taxon>Araneae</taxon>
        <taxon>Araneomorphae</taxon>
        <taxon>Entelegynae</taxon>
        <taxon>Araneoidea</taxon>
        <taxon>Araneidae</taxon>
        <taxon>Caerostris</taxon>
    </lineage>
</organism>
<protein>
    <submittedName>
        <fullName evidence="3">Disks large-associated protein 5</fullName>
    </submittedName>
</protein>
<dbReference type="EMBL" id="BPLR01010850">
    <property type="protein sequence ID" value="GIY42445.1"/>
    <property type="molecule type" value="Genomic_DNA"/>
</dbReference>
<evidence type="ECO:0000313" key="3">
    <source>
        <dbReference type="EMBL" id="GIY42445.1"/>
    </source>
</evidence>
<comment type="similarity">
    <text evidence="1">Belongs to the SAPAP family.</text>
</comment>
<sequence length="300" mass="34226">MIKQNKSLIIKNSLLNFIEPVVSRYNTVVTNRMGELTIPYFRELLNTNVKMLKDYCEAWKKLSSRMDIPEDVCDEIRTTIGLTNLLLQQKLKQFEGLIDDSEFKRGEKEITCIDLQGFWDMVYYEVEKVQTKFKNLEKCKKNSWVFVEELTNKIEIKKKPVVQKPVTTKAAGDPKAHALAARQRLAEAKLKMKAQLSKKCENPIEAEVTSSIKNDNSQQKPLINEKEALDTQAVDEEKPQMKRALRNKRNMKISEDGSYTFLPFTPRPPPPPCPTPPAAAAHAPPPPRHPRPCPAPRAAT</sequence>
<feature type="non-terminal residue" evidence="3">
    <location>
        <position position="300"/>
    </location>
</feature>
<dbReference type="GO" id="GO:0005634">
    <property type="term" value="C:nucleus"/>
    <property type="evidence" value="ECO:0007669"/>
    <property type="project" value="TreeGrafter"/>
</dbReference>
<dbReference type="GO" id="GO:0023052">
    <property type="term" value="P:signaling"/>
    <property type="evidence" value="ECO:0007669"/>
    <property type="project" value="InterPro"/>
</dbReference>
<reference evidence="3 4" key="1">
    <citation type="submission" date="2021-06" db="EMBL/GenBank/DDBJ databases">
        <title>Caerostris extrusa draft genome.</title>
        <authorList>
            <person name="Kono N."/>
            <person name="Arakawa K."/>
        </authorList>
    </citation>
    <scope>NUCLEOTIDE SEQUENCE [LARGE SCALE GENOMIC DNA]</scope>
</reference>
<evidence type="ECO:0000313" key="4">
    <source>
        <dbReference type="Proteomes" id="UP001054945"/>
    </source>
</evidence>
<dbReference type="AlphaFoldDB" id="A0AAV4T8M5"/>
<gene>
    <name evidence="3" type="primary">DLGAP5</name>
    <name evidence="3" type="ORF">CEXT_379311</name>
</gene>
<evidence type="ECO:0000256" key="2">
    <source>
        <dbReference type="SAM" id="MobiDB-lite"/>
    </source>
</evidence>
<dbReference type="GO" id="GO:0008017">
    <property type="term" value="F:microtubule binding"/>
    <property type="evidence" value="ECO:0007669"/>
    <property type="project" value="TreeGrafter"/>
</dbReference>
<dbReference type="GO" id="GO:0007052">
    <property type="term" value="P:mitotic spindle organization"/>
    <property type="evidence" value="ECO:0007669"/>
    <property type="project" value="TreeGrafter"/>
</dbReference>
<keyword evidence="4" id="KW-1185">Reference proteome</keyword>
<feature type="compositionally biased region" description="Pro residues" evidence="2">
    <location>
        <begin position="265"/>
        <end position="300"/>
    </location>
</feature>
<dbReference type="PANTHER" id="PTHR12353">
    <property type="entry name" value="DISKS LARGE-ASSOCIATED PROTEIN DAP SAP90/PSD-95-ASSOCIATED PROTEIN"/>
    <property type="match status" value="1"/>
</dbReference>
<dbReference type="Pfam" id="PF03359">
    <property type="entry name" value="GKAP"/>
    <property type="match status" value="1"/>
</dbReference>
<accession>A0AAV4T8M5</accession>
<dbReference type="GO" id="GO:0007346">
    <property type="term" value="P:regulation of mitotic cell cycle"/>
    <property type="evidence" value="ECO:0007669"/>
    <property type="project" value="TreeGrafter"/>
</dbReference>
<comment type="caution">
    <text evidence="3">The sequence shown here is derived from an EMBL/GenBank/DDBJ whole genome shotgun (WGS) entry which is preliminary data.</text>
</comment>
<feature type="compositionally biased region" description="Basic residues" evidence="2">
    <location>
        <begin position="241"/>
        <end position="251"/>
    </location>
</feature>
<feature type="compositionally biased region" description="Polar residues" evidence="2">
    <location>
        <begin position="211"/>
        <end position="221"/>
    </location>
</feature>
<dbReference type="Proteomes" id="UP001054945">
    <property type="component" value="Unassembled WGS sequence"/>
</dbReference>
<dbReference type="PANTHER" id="PTHR12353:SF1">
    <property type="entry name" value="DISKS LARGE-ASSOCIATED PROTEIN 5"/>
    <property type="match status" value="1"/>
</dbReference>
<dbReference type="GO" id="GO:0007059">
    <property type="term" value="P:chromosome segregation"/>
    <property type="evidence" value="ECO:0007669"/>
    <property type="project" value="TreeGrafter"/>
</dbReference>
<feature type="region of interest" description="Disordered" evidence="2">
    <location>
        <begin position="211"/>
        <end position="300"/>
    </location>
</feature>
<dbReference type="GO" id="GO:0005737">
    <property type="term" value="C:cytoplasm"/>
    <property type="evidence" value="ECO:0007669"/>
    <property type="project" value="TreeGrafter"/>
</dbReference>
<name>A0AAV4T8M5_CAEEX</name>
<dbReference type="InterPro" id="IPR005026">
    <property type="entry name" value="SAPAP"/>
</dbReference>
<dbReference type="GO" id="GO:0051382">
    <property type="term" value="P:kinetochore assembly"/>
    <property type="evidence" value="ECO:0007669"/>
    <property type="project" value="TreeGrafter"/>
</dbReference>
<evidence type="ECO:0000256" key="1">
    <source>
        <dbReference type="ARBA" id="ARBA00008839"/>
    </source>
</evidence>
<dbReference type="GO" id="GO:0031616">
    <property type="term" value="C:spindle pole centrosome"/>
    <property type="evidence" value="ECO:0007669"/>
    <property type="project" value="TreeGrafter"/>
</dbReference>
<dbReference type="GO" id="GO:0051642">
    <property type="term" value="P:centrosome localization"/>
    <property type="evidence" value="ECO:0007669"/>
    <property type="project" value="TreeGrafter"/>
</dbReference>
<feature type="compositionally biased region" description="Basic and acidic residues" evidence="2">
    <location>
        <begin position="223"/>
        <end position="240"/>
    </location>
</feature>